<feature type="transmembrane region" description="Helical" evidence="6">
    <location>
        <begin position="175"/>
        <end position="195"/>
    </location>
</feature>
<reference evidence="7 8" key="1">
    <citation type="submission" date="2014-06" db="EMBL/GenBank/DDBJ databases">
        <title>Rhizobium pelagicum/R2-400B4.</title>
        <authorList>
            <person name="Kimes N.E."/>
            <person name="Lopez-Perez M."/>
        </authorList>
    </citation>
    <scope>NUCLEOTIDE SEQUENCE [LARGE SCALE GENOMIC DNA]</scope>
    <source>
        <strain evidence="7 8">R2-400B4</strain>
    </source>
</reference>
<keyword evidence="3 6" id="KW-0812">Transmembrane</keyword>
<evidence type="ECO:0000256" key="4">
    <source>
        <dbReference type="ARBA" id="ARBA00022989"/>
    </source>
</evidence>
<feature type="transmembrane region" description="Helical" evidence="6">
    <location>
        <begin position="103"/>
        <end position="122"/>
    </location>
</feature>
<evidence type="ECO:0000256" key="2">
    <source>
        <dbReference type="ARBA" id="ARBA00022475"/>
    </source>
</evidence>
<dbReference type="Pfam" id="PF02653">
    <property type="entry name" value="BPD_transp_2"/>
    <property type="match status" value="1"/>
</dbReference>
<sequence>MREAAMLSRESLINILLAVLLLAVPLAANAYGEPFYVTLATRVAILALAATGLNLALGLGGLVSFGHAAFFGIGGYAAGILATHGFSGDPLFFGLSGTNQMPVIWLVAMVAAGLVGLLIGAISLRTSGVYFIMITLAFAQMVYYFAISWPAYGGEDGLSILVRNQFPGVNTMRPVNFFLICYVALMAALGLFVLIRSSRFGTALQAARQNEVRVATVGIAPYRIRLTAFALSAAMTGLAGALFADLNRFVSPSMLSWHMSGELIVLIILGGTGRLFGPLAGAALFVIFEYVLGGLTERWQFFLGLILLGTVLFARGGLLGLLAGKARHG</sequence>
<evidence type="ECO:0000256" key="6">
    <source>
        <dbReference type="SAM" id="Phobius"/>
    </source>
</evidence>
<evidence type="ECO:0000256" key="1">
    <source>
        <dbReference type="ARBA" id="ARBA00004651"/>
    </source>
</evidence>
<name>A0A922P2A4_9HYPH</name>
<comment type="subcellular location">
    <subcellularLocation>
        <location evidence="1">Cell membrane</location>
        <topology evidence="1">Multi-pass membrane protein</topology>
    </subcellularLocation>
</comment>
<dbReference type="PANTHER" id="PTHR30482">
    <property type="entry name" value="HIGH-AFFINITY BRANCHED-CHAIN AMINO ACID TRANSPORT SYSTEM PERMEASE"/>
    <property type="match status" value="1"/>
</dbReference>
<dbReference type="AlphaFoldDB" id="A0A922P2A4"/>
<feature type="transmembrane region" description="Helical" evidence="6">
    <location>
        <begin position="129"/>
        <end position="152"/>
    </location>
</feature>
<proteinExistence type="predicted"/>
<feature type="transmembrane region" description="Helical" evidence="6">
    <location>
        <begin position="64"/>
        <end position="83"/>
    </location>
</feature>
<feature type="transmembrane region" description="Helical" evidence="6">
    <location>
        <begin position="264"/>
        <end position="288"/>
    </location>
</feature>
<dbReference type="InterPro" id="IPR001851">
    <property type="entry name" value="ABC_transp_permease"/>
</dbReference>
<feature type="transmembrane region" description="Helical" evidence="6">
    <location>
        <begin position="40"/>
        <end position="57"/>
    </location>
</feature>
<feature type="transmembrane region" description="Helical" evidence="6">
    <location>
        <begin position="300"/>
        <end position="323"/>
    </location>
</feature>
<evidence type="ECO:0000256" key="5">
    <source>
        <dbReference type="ARBA" id="ARBA00023136"/>
    </source>
</evidence>
<dbReference type="OrthoDB" id="9804361at2"/>
<gene>
    <name evidence="7" type="ORF">GV68_09070</name>
</gene>
<feature type="transmembrane region" description="Helical" evidence="6">
    <location>
        <begin position="226"/>
        <end position="244"/>
    </location>
</feature>
<dbReference type="EMBL" id="JOKJ01000002">
    <property type="protein sequence ID" value="KEQ10422.1"/>
    <property type="molecule type" value="Genomic_DNA"/>
</dbReference>
<keyword evidence="8" id="KW-1185">Reference proteome</keyword>
<protein>
    <submittedName>
        <fullName evidence="7">ABC transporter permease</fullName>
    </submittedName>
</protein>
<keyword evidence="5 6" id="KW-0472">Membrane</keyword>
<keyword evidence="4 6" id="KW-1133">Transmembrane helix</keyword>
<dbReference type="InterPro" id="IPR043428">
    <property type="entry name" value="LivM-like"/>
</dbReference>
<dbReference type="CDD" id="cd06581">
    <property type="entry name" value="TM_PBP1_LivM_like"/>
    <property type="match status" value="1"/>
</dbReference>
<dbReference type="PANTHER" id="PTHR30482:SF17">
    <property type="entry name" value="ABC TRANSPORTER ATP-BINDING PROTEIN"/>
    <property type="match status" value="1"/>
</dbReference>
<accession>A0A922P2A4</accession>
<dbReference type="Proteomes" id="UP000052167">
    <property type="component" value="Unassembled WGS sequence"/>
</dbReference>
<dbReference type="GO" id="GO:0005886">
    <property type="term" value="C:plasma membrane"/>
    <property type="evidence" value="ECO:0007669"/>
    <property type="project" value="UniProtKB-SubCell"/>
</dbReference>
<keyword evidence="2" id="KW-1003">Cell membrane</keyword>
<evidence type="ECO:0000313" key="7">
    <source>
        <dbReference type="EMBL" id="KEQ10422.1"/>
    </source>
</evidence>
<evidence type="ECO:0000256" key="3">
    <source>
        <dbReference type="ARBA" id="ARBA00022692"/>
    </source>
</evidence>
<organism evidence="7 8">
    <name type="scientific">Pseudorhizobium pelagicum</name>
    <dbReference type="NCBI Taxonomy" id="1509405"/>
    <lineage>
        <taxon>Bacteria</taxon>
        <taxon>Pseudomonadati</taxon>
        <taxon>Pseudomonadota</taxon>
        <taxon>Alphaproteobacteria</taxon>
        <taxon>Hyphomicrobiales</taxon>
        <taxon>Rhizobiaceae</taxon>
        <taxon>Rhizobium/Agrobacterium group</taxon>
        <taxon>Pseudorhizobium</taxon>
    </lineage>
</organism>
<comment type="caution">
    <text evidence="7">The sequence shown here is derived from an EMBL/GenBank/DDBJ whole genome shotgun (WGS) entry which is preliminary data.</text>
</comment>
<evidence type="ECO:0000313" key="8">
    <source>
        <dbReference type="Proteomes" id="UP000052167"/>
    </source>
</evidence>
<dbReference type="GO" id="GO:0015658">
    <property type="term" value="F:branched-chain amino acid transmembrane transporter activity"/>
    <property type="evidence" value="ECO:0007669"/>
    <property type="project" value="InterPro"/>
</dbReference>